<dbReference type="PROSITE" id="PS50240">
    <property type="entry name" value="TRYPSIN_DOM"/>
    <property type="match status" value="1"/>
</dbReference>
<evidence type="ECO:0000256" key="11">
    <source>
        <dbReference type="SAM" id="SignalP"/>
    </source>
</evidence>
<dbReference type="SUPFAM" id="SSF50494">
    <property type="entry name" value="Trypsin-like serine proteases"/>
    <property type="match status" value="2"/>
</dbReference>
<dbReference type="MEROPS" id="S01.B57"/>
<keyword evidence="5 10" id="KW-0378">Hydrolase</keyword>
<dbReference type="EMBL" id="CM000158">
    <property type="protein sequence ID" value="EDW92241.2"/>
    <property type="molecule type" value="Genomic_DNA"/>
</dbReference>
<keyword evidence="8" id="KW-1015">Disulfide bond</keyword>
<keyword evidence="14" id="KW-1185">Reference proteome</keyword>
<keyword evidence="2" id="KW-0964">Secreted</keyword>
<dbReference type="HOGENOM" id="CLU_928362_0_0_1"/>
<dbReference type="GO" id="GO:0004252">
    <property type="term" value="F:serine-type endopeptidase activity"/>
    <property type="evidence" value="ECO:0007669"/>
    <property type="project" value="InterPro"/>
</dbReference>
<dbReference type="SMR" id="B4P8M4"/>
<dbReference type="InterPro" id="IPR001254">
    <property type="entry name" value="Trypsin_dom"/>
</dbReference>
<dbReference type="InterPro" id="IPR043504">
    <property type="entry name" value="Peptidase_S1_PA_chymotrypsin"/>
</dbReference>
<protein>
    <recommendedName>
        <fullName evidence="12">Peptidase S1 domain-containing protein</fullName>
    </recommendedName>
</protein>
<keyword evidence="4 11" id="KW-0732">Signal</keyword>
<dbReference type="PANTHER" id="PTHR24256">
    <property type="entry name" value="TRYPTASE-RELATED"/>
    <property type="match status" value="1"/>
</dbReference>
<sequence length="500" mass="55405">MQTRLAWIPLLIWFLCDLGDSLFLDEFCGNHIGPKIVGGQNATIGNSAWTAAVYNATHFICGGTLIHKRFVLTAAHCIDGQEYLSVRLGAYNKSEPMDRKIVIKAIMHTLFNRTISYENDIGLLKLSSDVMFNVFVRPICIVTDQRLSAHVRNVRTFKAFGWGLKMDEKASDILQTVTLNHLDSYECLRDLGIQLSSKQICAGVPFKDTCRGDSGGPLTNNVTIAGISVIREVQFGIISIGKSTCDGVGVYIDVISYADWIKTTIDTHYIEDKPQAPVIFENKPQQQDVFLYADCGGATIAANLEAIINWPHFRALGILITHQFVLTNARRLPITASSLEVNVRGRTGFYEMYRVVDIFSNPGNDIALLKLNRPATGPEGMKPICMLANARDQQMASSTPPFTMIFDAPAHGRLYDVNVALCSQKIHEREELSELCVVTPVGASRLGMPSHILGKKVTNSGRTWLVLFGILSRGSSDRGLYVYTNVIKFSEWIAYTVKSN</sequence>
<dbReference type="InterPro" id="IPR001314">
    <property type="entry name" value="Peptidase_S1A"/>
</dbReference>
<organism evidence="13 14">
    <name type="scientific">Drosophila yakuba</name>
    <name type="common">Fruit fly</name>
    <dbReference type="NCBI Taxonomy" id="7245"/>
    <lineage>
        <taxon>Eukaryota</taxon>
        <taxon>Metazoa</taxon>
        <taxon>Ecdysozoa</taxon>
        <taxon>Arthropoda</taxon>
        <taxon>Hexapoda</taxon>
        <taxon>Insecta</taxon>
        <taxon>Pterygota</taxon>
        <taxon>Neoptera</taxon>
        <taxon>Endopterygota</taxon>
        <taxon>Diptera</taxon>
        <taxon>Brachycera</taxon>
        <taxon>Muscomorpha</taxon>
        <taxon>Ephydroidea</taxon>
        <taxon>Drosophilidae</taxon>
        <taxon>Drosophila</taxon>
        <taxon>Sophophora</taxon>
    </lineage>
</organism>
<evidence type="ECO:0000256" key="6">
    <source>
        <dbReference type="ARBA" id="ARBA00022825"/>
    </source>
</evidence>
<feature type="domain" description="Peptidase S1" evidence="12">
    <location>
        <begin position="36"/>
        <end position="266"/>
    </location>
</feature>
<keyword evidence="7" id="KW-0865">Zymogen</keyword>
<evidence type="ECO:0000256" key="8">
    <source>
        <dbReference type="ARBA" id="ARBA00023157"/>
    </source>
</evidence>
<dbReference type="KEGG" id="dya:Dyak_GE11624"/>
<evidence type="ECO:0000256" key="7">
    <source>
        <dbReference type="ARBA" id="ARBA00023145"/>
    </source>
</evidence>
<dbReference type="OrthoDB" id="7726766at2759"/>
<evidence type="ECO:0000256" key="3">
    <source>
        <dbReference type="ARBA" id="ARBA00022670"/>
    </source>
</evidence>
<keyword evidence="3 10" id="KW-0645">Protease</keyword>
<proteinExistence type="inferred from homology"/>
<evidence type="ECO:0000256" key="5">
    <source>
        <dbReference type="ARBA" id="ARBA00022801"/>
    </source>
</evidence>
<dbReference type="SMART" id="SM00020">
    <property type="entry name" value="Tryp_SPc"/>
    <property type="match status" value="1"/>
</dbReference>
<evidence type="ECO:0000256" key="9">
    <source>
        <dbReference type="ARBA" id="ARBA00024195"/>
    </source>
</evidence>
<reference evidence="13 14" key="1">
    <citation type="journal article" date="2007" name="Nature">
        <title>Evolution of genes and genomes on the Drosophila phylogeny.</title>
        <authorList>
            <consortium name="Drosophila 12 Genomes Consortium"/>
            <person name="Clark A.G."/>
            <person name="Eisen M.B."/>
            <person name="Smith D.R."/>
            <person name="Bergman C.M."/>
            <person name="Oliver B."/>
            <person name="Markow T.A."/>
            <person name="Kaufman T.C."/>
            <person name="Kellis M."/>
            <person name="Gelbart W."/>
            <person name="Iyer V.N."/>
            <person name="Pollard D.A."/>
            <person name="Sackton T.B."/>
            <person name="Larracuente A.M."/>
            <person name="Singh N.D."/>
            <person name="Abad J.P."/>
            <person name="Abt D.N."/>
            <person name="Adryan B."/>
            <person name="Aguade M."/>
            <person name="Akashi H."/>
            <person name="Anderson W.W."/>
            <person name="Aquadro C.F."/>
            <person name="Ardell D.H."/>
            <person name="Arguello R."/>
            <person name="Artieri C.G."/>
            <person name="Barbash D.A."/>
            <person name="Barker D."/>
            <person name="Barsanti P."/>
            <person name="Batterham P."/>
            <person name="Batzoglou S."/>
            <person name="Begun D."/>
            <person name="Bhutkar A."/>
            <person name="Blanco E."/>
            <person name="Bosak S.A."/>
            <person name="Bradley R.K."/>
            <person name="Brand A.D."/>
            <person name="Brent M.R."/>
            <person name="Brooks A.N."/>
            <person name="Brown R.H."/>
            <person name="Butlin R.K."/>
            <person name="Caggese C."/>
            <person name="Calvi B.R."/>
            <person name="Bernardo de Carvalho A."/>
            <person name="Caspi A."/>
            <person name="Castrezana S."/>
            <person name="Celniker S.E."/>
            <person name="Chang J.L."/>
            <person name="Chapple C."/>
            <person name="Chatterji S."/>
            <person name="Chinwalla A."/>
            <person name="Civetta A."/>
            <person name="Clifton S.W."/>
            <person name="Comeron J.M."/>
            <person name="Costello J.C."/>
            <person name="Coyne J.A."/>
            <person name="Daub J."/>
            <person name="David R.G."/>
            <person name="Delcher A.L."/>
            <person name="Delehaunty K."/>
            <person name="Do C.B."/>
            <person name="Ebling H."/>
            <person name="Edwards K."/>
            <person name="Eickbush T."/>
            <person name="Evans J.D."/>
            <person name="Filipski A."/>
            <person name="Findeiss S."/>
            <person name="Freyhult E."/>
            <person name="Fulton L."/>
            <person name="Fulton R."/>
            <person name="Garcia A.C."/>
            <person name="Gardiner A."/>
            <person name="Garfield D.A."/>
            <person name="Garvin B.E."/>
            <person name="Gibson G."/>
            <person name="Gilbert D."/>
            <person name="Gnerre S."/>
            <person name="Godfrey J."/>
            <person name="Good R."/>
            <person name="Gotea V."/>
            <person name="Gravely B."/>
            <person name="Greenberg A.J."/>
            <person name="Griffiths-Jones S."/>
            <person name="Gross S."/>
            <person name="Guigo R."/>
            <person name="Gustafson E.A."/>
            <person name="Haerty W."/>
            <person name="Hahn M.W."/>
            <person name="Halligan D.L."/>
            <person name="Halpern A.L."/>
            <person name="Halter G.M."/>
            <person name="Han M.V."/>
            <person name="Heger A."/>
            <person name="Hillier L."/>
            <person name="Hinrichs A.S."/>
            <person name="Holmes I."/>
            <person name="Hoskins R.A."/>
            <person name="Hubisz M.J."/>
            <person name="Hultmark D."/>
            <person name="Huntley M.A."/>
            <person name="Jaffe D.B."/>
            <person name="Jagadeeshan S."/>
            <person name="Jeck W.R."/>
            <person name="Johnson J."/>
            <person name="Jones C.D."/>
            <person name="Jordan W.C."/>
            <person name="Karpen G.H."/>
            <person name="Kataoka E."/>
            <person name="Keightley P.D."/>
            <person name="Kheradpour P."/>
            <person name="Kirkness E.F."/>
            <person name="Koerich L.B."/>
            <person name="Kristiansen K."/>
            <person name="Kudrna D."/>
            <person name="Kulathinal R.J."/>
            <person name="Kumar S."/>
            <person name="Kwok R."/>
            <person name="Lander E."/>
            <person name="Langley C.H."/>
            <person name="Lapoint R."/>
            <person name="Lazzaro B.P."/>
            <person name="Lee S.J."/>
            <person name="Levesque L."/>
            <person name="Li R."/>
            <person name="Lin C.F."/>
            <person name="Lin M.F."/>
            <person name="Lindblad-Toh K."/>
            <person name="Llopart A."/>
            <person name="Long M."/>
            <person name="Low L."/>
            <person name="Lozovsky E."/>
            <person name="Lu J."/>
            <person name="Luo M."/>
            <person name="Machado C.A."/>
            <person name="Makalowski W."/>
            <person name="Marzo M."/>
            <person name="Matsuda M."/>
            <person name="Matzkin L."/>
            <person name="McAllister B."/>
            <person name="McBride C.S."/>
            <person name="McKernan B."/>
            <person name="McKernan K."/>
            <person name="Mendez-Lago M."/>
            <person name="Minx P."/>
            <person name="Mollenhauer M.U."/>
            <person name="Montooth K."/>
            <person name="Mount S.M."/>
            <person name="Mu X."/>
            <person name="Myers E."/>
            <person name="Negre B."/>
            <person name="Newfeld S."/>
            <person name="Nielsen R."/>
            <person name="Noor M.A."/>
            <person name="O'Grady P."/>
            <person name="Pachter L."/>
            <person name="Papaceit M."/>
            <person name="Parisi M.J."/>
            <person name="Parisi M."/>
            <person name="Parts L."/>
            <person name="Pedersen J.S."/>
            <person name="Pesole G."/>
            <person name="Phillippy A.M."/>
            <person name="Ponting C.P."/>
            <person name="Pop M."/>
            <person name="Porcelli D."/>
            <person name="Powell J.R."/>
            <person name="Prohaska S."/>
            <person name="Pruitt K."/>
            <person name="Puig M."/>
            <person name="Quesneville H."/>
            <person name="Ram K.R."/>
            <person name="Rand D."/>
            <person name="Rasmussen M.D."/>
            <person name="Reed L.K."/>
            <person name="Reenan R."/>
            <person name="Reily A."/>
            <person name="Remington K.A."/>
            <person name="Rieger T.T."/>
            <person name="Ritchie M.G."/>
            <person name="Robin C."/>
            <person name="Rogers Y.H."/>
            <person name="Rohde C."/>
            <person name="Rozas J."/>
            <person name="Rubenfield M.J."/>
            <person name="Ruiz A."/>
            <person name="Russo S."/>
            <person name="Salzberg S.L."/>
            <person name="Sanchez-Gracia A."/>
            <person name="Saranga D.J."/>
            <person name="Sato H."/>
            <person name="Schaeffer S.W."/>
            <person name="Schatz M.C."/>
            <person name="Schlenke T."/>
            <person name="Schwartz R."/>
            <person name="Segarra C."/>
            <person name="Singh R.S."/>
            <person name="Sirot L."/>
            <person name="Sirota M."/>
            <person name="Sisneros N.B."/>
            <person name="Smith C.D."/>
            <person name="Smith T.F."/>
            <person name="Spieth J."/>
            <person name="Stage D.E."/>
            <person name="Stark A."/>
            <person name="Stephan W."/>
            <person name="Strausberg R.L."/>
            <person name="Strempel S."/>
            <person name="Sturgill D."/>
            <person name="Sutton G."/>
            <person name="Sutton G.G."/>
            <person name="Tao W."/>
            <person name="Teichmann S."/>
            <person name="Tobari Y.N."/>
            <person name="Tomimura Y."/>
            <person name="Tsolas J.M."/>
            <person name="Valente V.L."/>
            <person name="Venter E."/>
            <person name="Venter J.C."/>
            <person name="Vicario S."/>
            <person name="Vieira F.G."/>
            <person name="Vilella A.J."/>
            <person name="Villasante A."/>
            <person name="Walenz B."/>
            <person name="Wang J."/>
            <person name="Wasserman M."/>
            <person name="Watts T."/>
            <person name="Wilson D."/>
            <person name="Wilson R.K."/>
            <person name="Wing R.A."/>
            <person name="Wolfner M.F."/>
            <person name="Wong A."/>
            <person name="Wong G.K."/>
            <person name="Wu C.I."/>
            <person name="Wu G."/>
            <person name="Yamamoto D."/>
            <person name="Yang H.P."/>
            <person name="Yang S.P."/>
            <person name="Yorke J.A."/>
            <person name="Yoshida K."/>
            <person name="Zdobnov E."/>
            <person name="Zhang P."/>
            <person name="Zhang Y."/>
            <person name="Zimin A.V."/>
            <person name="Baldwin J."/>
            <person name="Abdouelleil A."/>
            <person name="Abdulkadir J."/>
            <person name="Abebe A."/>
            <person name="Abera B."/>
            <person name="Abreu J."/>
            <person name="Acer S.C."/>
            <person name="Aftuck L."/>
            <person name="Alexander A."/>
            <person name="An P."/>
            <person name="Anderson E."/>
            <person name="Anderson S."/>
            <person name="Arachi H."/>
            <person name="Azer M."/>
            <person name="Bachantsang P."/>
            <person name="Barry A."/>
            <person name="Bayul T."/>
            <person name="Berlin A."/>
            <person name="Bessette D."/>
            <person name="Bloom T."/>
            <person name="Blye J."/>
            <person name="Boguslavskiy L."/>
            <person name="Bonnet C."/>
            <person name="Boukhgalter B."/>
            <person name="Bourzgui I."/>
            <person name="Brown A."/>
            <person name="Cahill P."/>
            <person name="Channer S."/>
            <person name="Cheshatsang Y."/>
            <person name="Chuda L."/>
            <person name="Citroen M."/>
            <person name="Collymore A."/>
            <person name="Cooke P."/>
            <person name="Costello M."/>
            <person name="D'Aco K."/>
            <person name="Daza R."/>
            <person name="De Haan G."/>
            <person name="DeGray S."/>
            <person name="DeMaso C."/>
            <person name="Dhargay N."/>
            <person name="Dooley K."/>
            <person name="Dooley E."/>
            <person name="Doricent M."/>
            <person name="Dorje P."/>
            <person name="Dorjee K."/>
            <person name="Dupes A."/>
            <person name="Elong R."/>
            <person name="Falk J."/>
            <person name="Farina A."/>
            <person name="Faro S."/>
            <person name="Ferguson D."/>
            <person name="Fisher S."/>
            <person name="Foley C.D."/>
            <person name="Franke A."/>
            <person name="Friedrich D."/>
            <person name="Gadbois L."/>
            <person name="Gearin G."/>
            <person name="Gearin C.R."/>
            <person name="Giannoukos G."/>
            <person name="Goode T."/>
            <person name="Graham J."/>
            <person name="Grandbois E."/>
            <person name="Grewal S."/>
            <person name="Gyaltsen K."/>
            <person name="Hafez N."/>
            <person name="Hagos B."/>
            <person name="Hall J."/>
            <person name="Henson C."/>
            <person name="Hollinger A."/>
            <person name="Honan T."/>
            <person name="Huard M.D."/>
            <person name="Hughes L."/>
            <person name="Hurhula B."/>
            <person name="Husby M.E."/>
            <person name="Kamat A."/>
            <person name="Kanga B."/>
            <person name="Kashin S."/>
            <person name="Khazanovich D."/>
            <person name="Kisner P."/>
            <person name="Lance K."/>
            <person name="Lara M."/>
            <person name="Lee W."/>
            <person name="Lennon N."/>
            <person name="Letendre F."/>
            <person name="LeVine R."/>
            <person name="Lipovsky A."/>
            <person name="Liu X."/>
            <person name="Liu J."/>
            <person name="Liu S."/>
            <person name="Lokyitsang T."/>
            <person name="Lokyitsang Y."/>
            <person name="Lubonja R."/>
            <person name="Lui A."/>
            <person name="MacDonald P."/>
            <person name="Magnisalis V."/>
            <person name="Maru K."/>
            <person name="Matthews C."/>
            <person name="McCusker W."/>
            <person name="McDonough S."/>
            <person name="Mehta T."/>
            <person name="Meldrim J."/>
            <person name="Meneus L."/>
            <person name="Mihai O."/>
            <person name="Mihalev A."/>
            <person name="Mihova T."/>
            <person name="Mittelman R."/>
            <person name="Mlenga V."/>
            <person name="Montmayeur A."/>
            <person name="Mulrain L."/>
            <person name="Navidi A."/>
            <person name="Naylor J."/>
            <person name="Negash T."/>
            <person name="Nguyen T."/>
            <person name="Nguyen N."/>
            <person name="Nicol R."/>
            <person name="Norbu C."/>
            <person name="Norbu N."/>
            <person name="Novod N."/>
            <person name="O'Neill B."/>
            <person name="Osman S."/>
            <person name="Markiewicz E."/>
            <person name="Oyono O.L."/>
            <person name="Patti C."/>
            <person name="Phunkhang P."/>
            <person name="Pierre F."/>
            <person name="Priest M."/>
            <person name="Raghuraman S."/>
            <person name="Rege F."/>
            <person name="Reyes R."/>
            <person name="Rise C."/>
            <person name="Rogov P."/>
            <person name="Ross K."/>
            <person name="Ryan E."/>
            <person name="Settipalli S."/>
            <person name="Shea T."/>
            <person name="Sherpa N."/>
            <person name="Shi L."/>
            <person name="Shih D."/>
            <person name="Sparrow T."/>
            <person name="Spaulding J."/>
            <person name="Stalker J."/>
            <person name="Stange-Thomann N."/>
            <person name="Stavropoulos S."/>
            <person name="Stone C."/>
            <person name="Strader C."/>
            <person name="Tesfaye S."/>
            <person name="Thomson T."/>
            <person name="Thoulutsang Y."/>
            <person name="Thoulutsang D."/>
            <person name="Topham K."/>
            <person name="Topping I."/>
            <person name="Tsamla T."/>
            <person name="Vassiliev H."/>
            <person name="Vo A."/>
            <person name="Wangchuk T."/>
            <person name="Wangdi T."/>
            <person name="Weiand M."/>
            <person name="Wilkinson J."/>
            <person name="Wilson A."/>
            <person name="Yadav S."/>
            <person name="Young G."/>
            <person name="Yu Q."/>
            <person name="Zembek L."/>
            <person name="Zhong D."/>
            <person name="Zimmer A."/>
            <person name="Zwirko Z."/>
            <person name="Jaffe D.B."/>
            <person name="Alvarez P."/>
            <person name="Brockman W."/>
            <person name="Butler J."/>
            <person name="Chin C."/>
            <person name="Gnerre S."/>
            <person name="Grabherr M."/>
            <person name="Kleber M."/>
            <person name="Mauceli E."/>
            <person name="MacCallum I."/>
        </authorList>
    </citation>
    <scope>NUCLEOTIDE SEQUENCE [LARGE SCALE GENOMIC DNA]</scope>
    <source>
        <strain evidence="14">Tai18E2 / Tucson 14021-0261.01</strain>
    </source>
</reference>
<gene>
    <name evidence="13" type="primary">Dyak\GE11624</name>
    <name evidence="13" type="synonym">dyak_GLEANR_11940</name>
    <name evidence="13" type="synonym">GE11624</name>
    <name evidence="13" type="ORF">Dyak_GE11624</name>
</gene>
<dbReference type="eggNOG" id="KOG3627">
    <property type="taxonomic scope" value="Eukaryota"/>
</dbReference>
<comment type="similarity">
    <text evidence="9">Belongs to the peptidase S1 family. CLIP subfamily.</text>
</comment>
<dbReference type="Gene3D" id="2.40.10.10">
    <property type="entry name" value="Trypsin-like serine proteases"/>
    <property type="match status" value="3"/>
</dbReference>
<evidence type="ECO:0000256" key="2">
    <source>
        <dbReference type="ARBA" id="ARBA00022525"/>
    </source>
</evidence>
<feature type="chain" id="PRO_5006458789" description="Peptidase S1 domain-containing protein" evidence="11">
    <location>
        <begin position="22"/>
        <end position="500"/>
    </location>
</feature>
<dbReference type="InterPro" id="IPR009003">
    <property type="entry name" value="Peptidase_S1_PA"/>
</dbReference>
<feature type="signal peptide" evidence="11">
    <location>
        <begin position="1"/>
        <end position="21"/>
    </location>
</feature>
<dbReference type="PROSITE" id="PS00135">
    <property type="entry name" value="TRYPSIN_SER"/>
    <property type="match status" value="1"/>
</dbReference>
<dbReference type="InterPro" id="IPR018114">
    <property type="entry name" value="TRYPSIN_HIS"/>
</dbReference>
<evidence type="ECO:0000256" key="10">
    <source>
        <dbReference type="RuleBase" id="RU363034"/>
    </source>
</evidence>
<dbReference type="GO" id="GO:0006508">
    <property type="term" value="P:proteolysis"/>
    <property type="evidence" value="ECO:0007669"/>
    <property type="project" value="UniProtKB-KW"/>
</dbReference>
<dbReference type="FunFam" id="2.40.10.10:FF:000146">
    <property type="entry name" value="Serine protease 53"/>
    <property type="match status" value="1"/>
</dbReference>
<comment type="subcellular location">
    <subcellularLocation>
        <location evidence="1">Secreted</location>
    </subcellularLocation>
</comment>
<dbReference type="GO" id="GO:0005576">
    <property type="term" value="C:extracellular region"/>
    <property type="evidence" value="ECO:0007669"/>
    <property type="project" value="UniProtKB-SubCell"/>
</dbReference>
<name>B4P8M4_DROYA</name>
<dbReference type="PROSITE" id="PS00134">
    <property type="entry name" value="TRYPSIN_HIS"/>
    <property type="match status" value="1"/>
</dbReference>
<keyword evidence="6 10" id="KW-0720">Serine protease</keyword>
<accession>B4P8M4</accession>
<dbReference type="AlphaFoldDB" id="B4P8M4"/>
<evidence type="ECO:0000313" key="13">
    <source>
        <dbReference type="EMBL" id="EDW92241.2"/>
    </source>
</evidence>
<dbReference type="PRINTS" id="PR00722">
    <property type="entry name" value="CHYMOTRYPSIN"/>
</dbReference>
<dbReference type="InterPro" id="IPR051487">
    <property type="entry name" value="Ser/Thr_Proteases_Immune/Dev"/>
</dbReference>
<evidence type="ECO:0000256" key="4">
    <source>
        <dbReference type="ARBA" id="ARBA00022729"/>
    </source>
</evidence>
<evidence type="ECO:0000313" key="14">
    <source>
        <dbReference type="Proteomes" id="UP000002282"/>
    </source>
</evidence>
<evidence type="ECO:0000259" key="12">
    <source>
        <dbReference type="PROSITE" id="PS50240"/>
    </source>
</evidence>
<dbReference type="InterPro" id="IPR033116">
    <property type="entry name" value="TRYPSIN_SER"/>
</dbReference>
<dbReference type="CDD" id="cd00190">
    <property type="entry name" value="Tryp_SPc"/>
    <property type="match status" value="1"/>
</dbReference>
<evidence type="ECO:0000256" key="1">
    <source>
        <dbReference type="ARBA" id="ARBA00004613"/>
    </source>
</evidence>
<dbReference type="Pfam" id="PF00089">
    <property type="entry name" value="Trypsin"/>
    <property type="match status" value="2"/>
</dbReference>
<dbReference type="Proteomes" id="UP000002282">
    <property type="component" value="Chromosome 2R"/>
</dbReference>
<reference evidence="13 14" key="2">
    <citation type="journal article" date="2007" name="PLoS Biol.">
        <title>Principles of genome evolution in the Drosophila melanogaster species group.</title>
        <authorList>
            <person name="Ranz J.M."/>
            <person name="Maurin D."/>
            <person name="Chan Y.S."/>
            <person name="von Grotthuss M."/>
            <person name="Hillier L.W."/>
            <person name="Roote J."/>
            <person name="Ashburner M."/>
            <person name="Bergman C.M."/>
        </authorList>
    </citation>
    <scope>NUCLEOTIDE SEQUENCE [LARGE SCALE GENOMIC DNA]</scope>
    <source>
        <strain evidence="14">Tai18E2 / Tucson 14021-0261.01</strain>
    </source>
</reference>